<dbReference type="GO" id="GO:0050313">
    <property type="term" value="F:sulfur dioxygenase activity"/>
    <property type="evidence" value="ECO:0007669"/>
    <property type="project" value="InterPro"/>
</dbReference>
<organism evidence="2 3">
    <name type="scientific">Maribacter cobaltidurans</name>
    <dbReference type="NCBI Taxonomy" id="1178778"/>
    <lineage>
        <taxon>Bacteria</taxon>
        <taxon>Pseudomonadati</taxon>
        <taxon>Bacteroidota</taxon>
        <taxon>Flavobacteriia</taxon>
        <taxon>Flavobacteriales</taxon>
        <taxon>Flavobacteriaceae</taxon>
        <taxon>Maribacter</taxon>
    </lineage>
</organism>
<dbReference type="PANTHER" id="PTHR43084:SF1">
    <property type="entry name" value="PERSULFIDE DIOXYGENASE ETHE1, MITOCHONDRIAL"/>
    <property type="match status" value="1"/>
</dbReference>
<dbReference type="SMART" id="SM00450">
    <property type="entry name" value="RHOD"/>
    <property type="match status" value="1"/>
</dbReference>
<evidence type="ECO:0000313" key="2">
    <source>
        <dbReference type="EMBL" id="ASV30921.1"/>
    </source>
</evidence>
<dbReference type="InterPro" id="IPR001279">
    <property type="entry name" value="Metallo-B-lactamas"/>
</dbReference>
<dbReference type="GO" id="GO:0046872">
    <property type="term" value="F:metal ion binding"/>
    <property type="evidence" value="ECO:0007669"/>
    <property type="project" value="UniProtKB-KW"/>
</dbReference>
<dbReference type="InterPro" id="IPR051682">
    <property type="entry name" value="Mito_Persulfide_Diox"/>
</dbReference>
<sequence length="445" mass="50367">MKIQQFEYEPLSHYSYVLLSGGEMAIIDPDRDPMHYYNFAHKENAKIKVVLLTHSHADFVSSHWQISKETGATIYNSSRLEAEYPFESFDGNSAIFVGNTKLEAINTPGHSYDSISILATDENEVALFTGDTLLIGDVGRPDLRGNENDKEQKKQALAREMFNTIRTKFKKIPNEAIIYPAHGAGSLCGKSMSADSSSTLGRERKDNWAFGHQNEDEFVKELLEDQPFIPAYFKHDVAMNKKKVESIDMATAKIPIHLNAETPKENILIVDSRDENEFKQGHWPQSINIMQGGEASSFETWLGTIIQPNEEFHLVVDSPKSVKTIARRVAKIGFENQLKAIITLSKKSFVENERLDFKHFVQNLDNYTIVDVRNTDEVRKKKIFDGALNQPLHELRDSIQDIPNDKPIIVHCGSGYRSAIGSSILSNELQDVKVYDLGEVIEKFK</sequence>
<dbReference type="InterPro" id="IPR001763">
    <property type="entry name" value="Rhodanese-like_dom"/>
</dbReference>
<dbReference type="GO" id="GO:0016787">
    <property type="term" value="F:hydrolase activity"/>
    <property type="evidence" value="ECO:0007669"/>
    <property type="project" value="UniProtKB-KW"/>
</dbReference>
<dbReference type="Pfam" id="PF00581">
    <property type="entry name" value="Rhodanese"/>
    <property type="match status" value="2"/>
</dbReference>
<dbReference type="SUPFAM" id="SSF56281">
    <property type="entry name" value="Metallo-hydrolase/oxidoreductase"/>
    <property type="match status" value="1"/>
</dbReference>
<keyword evidence="3" id="KW-1185">Reference proteome</keyword>
<dbReference type="OrthoDB" id="9784009at2"/>
<dbReference type="Gene3D" id="3.60.15.10">
    <property type="entry name" value="Ribonuclease Z/Hydroxyacylglutathione hydrolase-like"/>
    <property type="match status" value="1"/>
</dbReference>
<name>A0A223V683_9FLAO</name>
<reference evidence="2 3" key="1">
    <citation type="submission" date="2017-08" db="EMBL/GenBank/DDBJ databases">
        <title>The complete genome sequence of Maribacter sp. B1, isolated from deep-sea sediment.</title>
        <authorList>
            <person name="Wu Y.-H."/>
            <person name="Cheng H."/>
            <person name="Xu X.-W."/>
        </authorList>
    </citation>
    <scope>NUCLEOTIDE SEQUENCE [LARGE SCALE GENOMIC DNA]</scope>
    <source>
        <strain evidence="2 3">B1</strain>
    </source>
</reference>
<dbReference type="Gene3D" id="3.40.250.10">
    <property type="entry name" value="Rhodanese-like domain"/>
    <property type="match status" value="2"/>
</dbReference>
<dbReference type="KEGG" id="marb:CJ263_12245"/>
<gene>
    <name evidence="2" type="ORF">CJ263_12245</name>
</gene>
<dbReference type="Proteomes" id="UP000215244">
    <property type="component" value="Chromosome"/>
</dbReference>
<evidence type="ECO:0000313" key="3">
    <source>
        <dbReference type="Proteomes" id="UP000215244"/>
    </source>
</evidence>
<dbReference type="AlphaFoldDB" id="A0A223V683"/>
<dbReference type="GO" id="GO:0006749">
    <property type="term" value="P:glutathione metabolic process"/>
    <property type="evidence" value="ECO:0007669"/>
    <property type="project" value="InterPro"/>
</dbReference>
<protein>
    <submittedName>
        <fullName evidence="2">MBL fold metallo-hydrolase</fullName>
    </submittedName>
</protein>
<dbReference type="PANTHER" id="PTHR43084">
    <property type="entry name" value="PERSULFIDE DIOXYGENASE ETHE1"/>
    <property type="match status" value="1"/>
</dbReference>
<proteinExistence type="predicted"/>
<dbReference type="SMART" id="SM00849">
    <property type="entry name" value="Lactamase_B"/>
    <property type="match status" value="1"/>
</dbReference>
<dbReference type="GO" id="GO:0070813">
    <property type="term" value="P:hydrogen sulfide metabolic process"/>
    <property type="evidence" value="ECO:0007669"/>
    <property type="project" value="TreeGrafter"/>
</dbReference>
<dbReference type="InterPro" id="IPR044528">
    <property type="entry name" value="POD-like_MBL-fold"/>
</dbReference>
<dbReference type="SUPFAM" id="SSF52821">
    <property type="entry name" value="Rhodanese/Cell cycle control phosphatase"/>
    <property type="match status" value="2"/>
</dbReference>
<accession>A0A223V683</accession>
<dbReference type="CDD" id="cd07724">
    <property type="entry name" value="POD-like_MBL-fold"/>
    <property type="match status" value="1"/>
</dbReference>
<dbReference type="InterPro" id="IPR036873">
    <property type="entry name" value="Rhodanese-like_dom_sf"/>
</dbReference>
<keyword evidence="2" id="KW-0378">Hydrolase</keyword>
<evidence type="ECO:0000256" key="1">
    <source>
        <dbReference type="ARBA" id="ARBA00022723"/>
    </source>
</evidence>
<dbReference type="RefSeq" id="WP_094997535.1">
    <property type="nucleotide sequence ID" value="NZ_BMJL01000007.1"/>
</dbReference>
<dbReference type="PROSITE" id="PS50206">
    <property type="entry name" value="RHODANESE_3"/>
    <property type="match status" value="2"/>
</dbReference>
<dbReference type="Pfam" id="PF00753">
    <property type="entry name" value="Lactamase_B"/>
    <property type="match status" value="1"/>
</dbReference>
<keyword evidence="1" id="KW-0479">Metal-binding</keyword>
<dbReference type="InterPro" id="IPR036866">
    <property type="entry name" value="RibonucZ/Hydroxyglut_hydro"/>
</dbReference>
<dbReference type="EMBL" id="CP022957">
    <property type="protein sequence ID" value="ASV30921.1"/>
    <property type="molecule type" value="Genomic_DNA"/>
</dbReference>